<evidence type="ECO:0008006" key="4">
    <source>
        <dbReference type="Google" id="ProtNLM"/>
    </source>
</evidence>
<accession>A0ABM9CKB5</accession>
<feature type="transmembrane region" description="Helical" evidence="1">
    <location>
        <begin position="155"/>
        <end position="176"/>
    </location>
</feature>
<evidence type="ECO:0000313" key="3">
    <source>
        <dbReference type="Proteomes" id="UP000838686"/>
    </source>
</evidence>
<evidence type="ECO:0000256" key="1">
    <source>
        <dbReference type="SAM" id="Phobius"/>
    </source>
</evidence>
<evidence type="ECO:0000313" key="2">
    <source>
        <dbReference type="EMBL" id="CAH1215439.1"/>
    </source>
</evidence>
<dbReference type="Proteomes" id="UP000838686">
    <property type="component" value="Unassembled WGS sequence"/>
</dbReference>
<reference evidence="2" key="1">
    <citation type="submission" date="2022-01" db="EMBL/GenBank/DDBJ databases">
        <authorList>
            <person name="Criscuolo A."/>
        </authorList>
    </citation>
    <scope>NUCLEOTIDE SEQUENCE</scope>
    <source>
        <strain evidence="2">CIP111893</strain>
    </source>
</reference>
<organism evidence="2 3">
    <name type="scientific">Paenibacillus plantiphilus</name>
    <dbReference type="NCBI Taxonomy" id="2905650"/>
    <lineage>
        <taxon>Bacteria</taxon>
        <taxon>Bacillati</taxon>
        <taxon>Bacillota</taxon>
        <taxon>Bacilli</taxon>
        <taxon>Bacillales</taxon>
        <taxon>Paenibacillaceae</taxon>
        <taxon>Paenibacillus</taxon>
    </lineage>
</organism>
<feature type="transmembrane region" description="Helical" evidence="1">
    <location>
        <begin position="58"/>
        <end position="77"/>
    </location>
</feature>
<protein>
    <recommendedName>
        <fullName evidence="4">ABC-2 family transporter protein</fullName>
    </recommendedName>
</protein>
<sequence>MKRTVGILSMDLKRAFGSSGFLLAILGVWLIYYAGAGSEIEYAPDVLLLFKYSTQASGFNKIIILCCVLPYTISYCIDWNSKYMRPVVIRVGSFRYALSKIIACGLSSAMAVVVGIILFIVPFAIHIPLVSPVAGNFEAFATGTLGGELLLDGQYVSYFVVYIYLAALAGAFWAIVGLCASAFMPNKFVALFLPFIGLYVLNFITVEFPIWLQLNEVTNGDVIIGGTTFSLIYATLLVGVLLAGVGLLFVKTTARRLSNE</sequence>
<keyword evidence="1" id="KW-0812">Transmembrane</keyword>
<name>A0ABM9CKB5_9BACL</name>
<feature type="transmembrane region" description="Helical" evidence="1">
    <location>
        <begin position="21"/>
        <end position="38"/>
    </location>
</feature>
<feature type="transmembrane region" description="Helical" evidence="1">
    <location>
        <begin position="188"/>
        <end position="211"/>
    </location>
</feature>
<keyword evidence="3" id="KW-1185">Reference proteome</keyword>
<keyword evidence="1" id="KW-1133">Transmembrane helix</keyword>
<comment type="caution">
    <text evidence="2">The sequence shown here is derived from an EMBL/GenBank/DDBJ whole genome shotgun (WGS) entry which is preliminary data.</text>
</comment>
<proteinExistence type="predicted"/>
<dbReference type="EMBL" id="CAKMMF010000024">
    <property type="protein sequence ID" value="CAH1215439.1"/>
    <property type="molecule type" value="Genomic_DNA"/>
</dbReference>
<dbReference type="RefSeq" id="WP_236344315.1">
    <property type="nucleotide sequence ID" value="NZ_CAKMMF010000024.1"/>
</dbReference>
<feature type="transmembrane region" description="Helical" evidence="1">
    <location>
        <begin position="231"/>
        <end position="250"/>
    </location>
</feature>
<gene>
    <name evidence="2" type="ORF">PAECIP111893_03970</name>
</gene>
<feature type="transmembrane region" description="Helical" evidence="1">
    <location>
        <begin position="98"/>
        <end position="125"/>
    </location>
</feature>
<keyword evidence="1" id="KW-0472">Membrane</keyword>